<organism evidence="1 2">
    <name type="scientific">Saccharibacillus sacchari</name>
    <dbReference type="NCBI Taxonomy" id="456493"/>
    <lineage>
        <taxon>Bacteria</taxon>
        <taxon>Bacillati</taxon>
        <taxon>Bacillota</taxon>
        <taxon>Bacilli</taxon>
        <taxon>Bacillales</taxon>
        <taxon>Paenibacillaceae</taxon>
        <taxon>Saccharibacillus</taxon>
    </lineage>
</organism>
<name>A0ACC6PI79_9BACL</name>
<evidence type="ECO:0000313" key="2">
    <source>
        <dbReference type="Proteomes" id="UP001380953"/>
    </source>
</evidence>
<reference evidence="1" key="1">
    <citation type="submission" date="2024-03" db="EMBL/GenBank/DDBJ databases">
        <title>Whole genome sequecning of epiphytes from Marcgravia umbellata leaves.</title>
        <authorList>
            <person name="Kumar G."/>
            <person name="Savka M.A."/>
        </authorList>
    </citation>
    <scope>NUCLEOTIDE SEQUENCE</scope>
    <source>
        <strain evidence="1">RIT_BL5</strain>
    </source>
</reference>
<sequence>MNKKPILGIFAAFALLSGCGSNANTTNLEESTAQTAESSTTTPTDTTETEAQEPSVEEAQKPTASEKLALDYLNTYVNNSDVEEKKKFVTEHIHPDAQALFDTDKLAETESELKVRHPVVIESVDYTDEDGVQTDAVLLQGETRHRLYNEVVVLVADNKIKWATETPRGAEFAKIRSEFQTPVPAETTPPLTVLDELVNFMIVDIWNEGFAQFHYYTLNGKNAYGEPLDQEAVMNHLSTVMSKKQEYDVYIDTLDENYEDVKKSWAPLSQETDRLYAQLLKQLPKPKDPDTDFDTASFQQNRDDFQQIIDDKLAP</sequence>
<comment type="caution">
    <text evidence="1">The sequence shown here is derived from an EMBL/GenBank/DDBJ whole genome shotgun (WGS) entry which is preliminary data.</text>
</comment>
<dbReference type="Proteomes" id="UP001380953">
    <property type="component" value="Unassembled WGS sequence"/>
</dbReference>
<proteinExistence type="predicted"/>
<protein>
    <submittedName>
        <fullName evidence="1">Uncharacterized protein</fullName>
    </submittedName>
</protein>
<dbReference type="EMBL" id="JBBKAR010000056">
    <property type="protein sequence ID" value="MEJ8306690.1"/>
    <property type="molecule type" value="Genomic_DNA"/>
</dbReference>
<keyword evidence="2" id="KW-1185">Reference proteome</keyword>
<accession>A0ACC6PI79</accession>
<evidence type="ECO:0000313" key="1">
    <source>
        <dbReference type="EMBL" id="MEJ8306690.1"/>
    </source>
</evidence>
<gene>
    <name evidence="1" type="ORF">WKI47_22495</name>
</gene>